<proteinExistence type="predicted"/>
<protein>
    <submittedName>
        <fullName evidence="1">Uncharacterized protein</fullName>
    </submittedName>
</protein>
<organism evidence="1 2">
    <name type="scientific">Chlamydia suis</name>
    <dbReference type="NCBI Taxonomy" id="83559"/>
    <lineage>
        <taxon>Bacteria</taxon>
        <taxon>Pseudomonadati</taxon>
        <taxon>Chlamydiota</taxon>
        <taxon>Chlamydiia</taxon>
        <taxon>Chlamydiales</taxon>
        <taxon>Chlamydiaceae</taxon>
        <taxon>Chlamydia/Chlamydophila group</taxon>
        <taxon>Chlamydia</taxon>
    </lineage>
</organism>
<sequence length="44" mass="5079">MQPFSRIWGGILKPVCLEALCTALFINRLIFSIDRFFFIKQCAA</sequence>
<dbReference type="Proteomes" id="UP000512184">
    <property type="component" value="Chromosome"/>
</dbReference>
<evidence type="ECO:0000313" key="2">
    <source>
        <dbReference type="Proteomes" id="UP000512184"/>
    </source>
</evidence>
<gene>
    <name evidence="1" type="primary">hypothetical protein</name>
    <name evidence="1" type="ORF">Chls_143</name>
</gene>
<name>A0ABX6IQ56_9CHLA</name>
<dbReference type="EMBL" id="CP035278">
    <property type="protein sequence ID" value="QHP83018.1"/>
    <property type="molecule type" value="Genomic_DNA"/>
</dbReference>
<accession>A0ABX6IQ56</accession>
<keyword evidence="2" id="KW-1185">Reference proteome</keyword>
<evidence type="ECO:0000313" key="1">
    <source>
        <dbReference type="EMBL" id="QHP83018.1"/>
    </source>
</evidence>
<reference evidence="1" key="1">
    <citation type="submission" date="2019-01" db="EMBL/GenBank/DDBJ databases">
        <title>Whole genome sequencing and annotation enables comparative genome analysis that reveals unique features of the Chlamydia suis R19 Genome.</title>
        <authorList>
            <person name="Dimond Z.E."/>
        </authorList>
    </citation>
    <scope>NUCLEOTIDE SEQUENCE [LARGE SCALE GENOMIC DNA]</scope>
    <source>
        <strain evidence="1">R19</strain>
    </source>
</reference>